<organism evidence="3 4">
    <name type="scientific">Leucobacter weissii</name>
    <dbReference type="NCBI Taxonomy" id="1983706"/>
    <lineage>
        <taxon>Bacteria</taxon>
        <taxon>Bacillati</taxon>
        <taxon>Actinomycetota</taxon>
        <taxon>Actinomycetes</taxon>
        <taxon>Micrococcales</taxon>
        <taxon>Microbacteriaceae</taxon>
        <taxon>Leucobacter</taxon>
    </lineage>
</organism>
<feature type="domain" description="Xylose isomerase-like TIM barrel" evidence="2">
    <location>
        <begin position="35"/>
        <end position="273"/>
    </location>
</feature>
<protein>
    <submittedName>
        <fullName evidence="3">Sugar phosphate isomerase/epimerase</fullName>
    </submittedName>
</protein>
<accession>A0A939MIU2</accession>
<dbReference type="GO" id="GO:0016853">
    <property type="term" value="F:isomerase activity"/>
    <property type="evidence" value="ECO:0007669"/>
    <property type="project" value="UniProtKB-KW"/>
</dbReference>
<dbReference type="PANTHER" id="PTHR12110:SF48">
    <property type="entry name" value="BLL3656 PROTEIN"/>
    <property type="match status" value="1"/>
</dbReference>
<comment type="caution">
    <text evidence="3">The sequence shown here is derived from an EMBL/GenBank/DDBJ whole genome shotgun (WGS) entry which is preliminary data.</text>
</comment>
<name>A0A939MIU2_9MICO</name>
<dbReference type="RefSeq" id="WP_208097169.1">
    <property type="nucleotide sequence ID" value="NZ_JAGDYM010000005.1"/>
</dbReference>
<dbReference type="EMBL" id="JAGDYM010000005">
    <property type="protein sequence ID" value="MBO1901523.1"/>
    <property type="molecule type" value="Genomic_DNA"/>
</dbReference>
<dbReference type="AlphaFoldDB" id="A0A939MIU2"/>
<keyword evidence="1" id="KW-0119">Carbohydrate metabolism</keyword>
<keyword evidence="4" id="KW-1185">Reference proteome</keyword>
<reference evidence="3" key="1">
    <citation type="submission" date="2021-03" db="EMBL/GenBank/DDBJ databases">
        <title>Leucobacter chromiisoli sp. nov., isolated from chromium-containing soil of chemical plant.</title>
        <authorList>
            <person name="Xu Z."/>
        </authorList>
    </citation>
    <scope>NUCLEOTIDE SEQUENCE</scope>
    <source>
        <strain evidence="3">S27</strain>
    </source>
</reference>
<evidence type="ECO:0000313" key="4">
    <source>
        <dbReference type="Proteomes" id="UP000664382"/>
    </source>
</evidence>
<dbReference type="Proteomes" id="UP000664382">
    <property type="component" value="Unassembled WGS sequence"/>
</dbReference>
<dbReference type="InterPro" id="IPR013022">
    <property type="entry name" value="Xyl_isomerase-like_TIM-brl"/>
</dbReference>
<keyword evidence="3" id="KW-0413">Isomerase</keyword>
<proteinExistence type="predicted"/>
<sequence>MSSTPPLLASCWTHAGDAAPQTEDERSPFDILERVRAVAESGWSGIGLVHADLIETRRTIGLQRLGSEIRSSGLEFVEVEFLGDWWTSGKEREASDRVRRELFEAAEALGAQTIKVAGKMFSRDVDLSVMATEFDLLADEAREVGSRIAMEALPFTNFSTIGEGSRFVTDVGNSNGGIIVDIWHVYRAGNTPDDLLTDMNPDYLFAVELNDALEPSPPYEQLWDDTVDQRRLPGEGDWDVPRFINVMRELGFSGPWGVEILSEEHRAKSLQDEVTSAIRAAQSVFAAADRDGV</sequence>
<dbReference type="PANTHER" id="PTHR12110">
    <property type="entry name" value="HYDROXYPYRUVATE ISOMERASE"/>
    <property type="match status" value="1"/>
</dbReference>
<dbReference type="InterPro" id="IPR050312">
    <property type="entry name" value="IolE/XylAMocC-like"/>
</dbReference>
<evidence type="ECO:0000256" key="1">
    <source>
        <dbReference type="ARBA" id="ARBA00023277"/>
    </source>
</evidence>
<gene>
    <name evidence="3" type="ORF">J4H92_06115</name>
</gene>
<dbReference type="Gene3D" id="3.20.20.150">
    <property type="entry name" value="Divalent-metal-dependent TIM barrel enzymes"/>
    <property type="match status" value="1"/>
</dbReference>
<dbReference type="Pfam" id="PF01261">
    <property type="entry name" value="AP_endonuc_2"/>
    <property type="match status" value="1"/>
</dbReference>
<evidence type="ECO:0000313" key="3">
    <source>
        <dbReference type="EMBL" id="MBO1901523.1"/>
    </source>
</evidence>
<dbReference type="SUPFAM" id="SSF51658">
    <property type="entry name" value="Xylose isomerase-like"/>
    <property type="match status" value="1"/>
</dbReference>
<evidence type="ECO:0000259" key="2">
    <source>
        <dbReference type="Pfam" id="PF01261"/>
    </source>
</evidence>
<dbReference type="InterPro" id="IPR036237">
    <property type="entry name" value="Xyl_isomerase-like_sf"/>
</dbReference>